<dbReference type="PANTHER" id="PTHR48090">
    <property type="entry name" value="UNDECAPRENYL-PHOSPHATE 4-DEOXY-4-FORMAMIDO-L-ARABINOSE TRANSFERASE-RELATED"/>
    <property type="match status" value="1"/>
</dbReference>
<evidence type="ECO:0000256" key="8">
    <source>
        <dbReference type="SAM" id="Phobius"/>
    </source>
</evidence>
<reference evidence="10 11" key="1">
    <citation type="submission" date="2006-04" db="EMBL/GenBank/DDBJ databases">
        <authorList>
            <person name="Giovannoni S.J."/>
            <person name="Cho J.-C."/>
            <person name="Ferriera S."/>
            <person name="Johnson J."/>
            <person name="Kravitz S."/>
            <person name="Halpern A."/>
            <person name="Remington K."/>
            <person name="Beeson K."/>
            <person name="Tran B."/>
            <person name="Rogers Y.-H."/>
            <person name="Friedman R."/>
            <person name="Venter J.C."/>
        </authorList>
    </citation>
    <scope>NUCLEOTIDE SEQUENCE [LARGE SCALE GENOMIC DNA]</scope>
    <source>
        <strain evidence="10 11">HTCC1002</strain>
    </source>
</reference>
<feature type="domain" description="Glycosyltransferase 2-like" evidence="9">
    <location>
        <begin position="6"/>
        <end position="139"/>
    </location>
</feature>
<dbReference type="SUPFAM" id="SSF53448">
    <property type="entry name" value="Nucleotide-diphospho-sugar transferases"/>
    <property type="match status" value="1"/>
</dbReference>
<gene>
    <name evidence="10" type="ORF">PU1002_03161</name>
</gene>
<evidence type="ECO:0000259" key="9">
    <source>
        <dbReference type="Pfam" id="PF00535"/>
    </source>
</evidence>
<dbReference type="AlphaFoldDB" id="Q1V245"/>
<comment type="caution">
    <text evidence="10">The sequence shown here is derived from an EMBL/GenBank/DDBJ whole genome shotgun (WGS) entry which is preliminary data.</text>
</comment>
<keyword evidence="1" id="KW-1003">Cell membrane</keyword>
<dbReference type="PANTHER" id="PTHR48090:SF3">
    <property type="entry name" value="UNDECAPRENYL-PHOSPHATE 4-DEOXY-4-FORMAMIDO-L-ARABINOSE TRANSFERASE"/>
    <property type="match status" value="1"/>
</dbReference>
<dbReference type="InterPro" id="IPR050256">
    <property type="entry name" value="Glycosyltransferase_2"/>
</dbReference>
<evidence type="ECO:0000313" key="11">
    <source>
        <dbReference type="Proteomes" id="UP000005306"/>
    </source>
</evidence>
<dbReference type="Gene3D" id="3.90.550.10">
    <property type="entry name" value="Spore Coat Polysaccharide Biosynthesis Protein SpsA, Chain A"/>
    <property type="match status" value="1"/>
</dbReference>
<dbReference type="InterPro" id="IPR029044">
    <property type="entry name" value="Nucleotide-diphossugar_trans"/>
</dbReference>
<feature type="transmembrane region" description="Helical" evidence="8">
    <location>
        <begin position="246"/>
        <end position="267"/>
    </location>
</feature>
<dbReference type="Pfam" id="PF00535">
    <property type="entry name" value="Glycos_transf_2"/>
    <property type="match status" value="1"/>
</dbReference>
<sequence>MSKIKILIPIYNDWKSAFKLLEDIDLQVRDLKHEFSIIIVNDCSTEEKPTNDFNFNNLKSIKIINMKTNKGHARCNASGLRYIAEHEDYDYIIPMDGDGEDRPEEITLLINKINNYPDKVITANRVKRSEGSFFKLCYLLHKYLTFVFTGQSIKFGNFICLPKFAVNKMIKDKATWSSFSGAVAKLFKDRKSIPSIRGKRFFGPSKMSFINLLKHSLSIIAVFKMTLLIRSIFFLIAYLFLVAGNLSWITLLPVIGVIIMMISVIILSQRESILEFENSLENISSIDQLK</sequence>
<evidence type="ECO:0000256" key="3">
    <source>
        <dbReference type="ARBA" id="ARBA00022679"/>
    </source>
</evidence>
<dbReference type="RefSeq" id="WP_006997270.1">
    <property type="nucleotide sequence ID" value="NZ_CH724130.1"/>
</dbReference>
<evidence type="ECO:0000256" key="4">
    <source>
        <dbReference type="ARBA" id="ARBA00022692"/>
    </source>
</evidence>
<dbReference type="InterPro" id="IPR001173">
    <property type="entry name" value="Glyco_trans_2-like"/>
</dbReference>
<protein>
    <submittedName>
        <fullName evidence="10">Glycosyl transferase</fullName>
    </submittedName>
</protein>
<keyword evidence="2" id="KW-0328">Glycosyltransferase</keyword>
<dbReference type="GO" id="GO:0009103">
    <property type="term" value="P:lipopolysaccharide biosynthetic process"/>
    <property type="evidence" value="ECO:0007669"/>
    <property type="project" value="UniProtKB-KW"/>
</dbReference>
<feature type="transmembrane region" description="Helical" evidence="8">
    <location>
        <begin position="217"/>
        <end position="240"/>
    </location>
</feature>
<evidence type="ECO:0000256" key="1">
    <source>
        <dbReference type="ARBA" id="ARBA00022475"/>
    </source>
</evidence>
<dbReference type="GO" id="GO:0016757">
    <property type="term" value="F:glycosyltransferase activity"/>
    <property type="evidence" value="ECO:0007669"/>
    <property type="project" value="UniProtKB-KW"/>
</dbReference>
<keyword evidence="5" id="KW-0448">Lipopolysaccharide biosynthesis</keyword>
<proteinExistence type="predicted"/>
<evidence type="ECO:0000256" key="5">
    <source>
        <dbReference type="ARBA" id="ARBA00022985"/>
    </source>
</evidence>
<dbReference type="EMBL" id="AAPV01000001">
    <property type="protein sequence ID" value="EAS84683.1"/>
    <property type="molecule type" value="Genomic_DNA"/>
</dbReference>
<name>Q1V245_PELU1</name>
<evidence type="ECO:0000256" key="2">
    <source>
        <dbReference type="ARBA" id="ARBA00022676"/>
    </source>
</evidence>
<dbReference type="HOGENOM" id="CLU_078483_0_0_5"/>
<accession>Q1V245</accession>
<keyword evidence="6 8" id="KW-1133">Transmembrane helix</keyword>
<keyword evidence="4 8" id="KW-0812">Transmembrane</keyword>
<evidence type="ECO:0000256" key="7">
    <source>
        <dbReference type="ARBA" id="ARBA00023136"/>
    </source>
</evidence>
<keyword evidence="3 10" id="KW-0808">Transferase</keyword>
<keyword evidence="7 8" id="KW-0472">Membrane</keyword>
<organism evidence="10 11">
    <name type="scientific">Pelagibacter ubique (strain HTCC1002)</name>
    <dbReference type="NCBI Taxonomy" id="314261"/>
    <lineage>
        <taxon>Bacteria</taxon>
        <taxon>Pseudomonadati</taxon>
        <taxon>Pseudomonadota</taxon>
        <taxon>Alphaproteobacteria</taxon>
        <taxon>Candidatus Pelagibacterales</taxon>
        <taxon>Candidatus Pelagibacteraceae</taxon>
        <taxon>Candidatus Pelagibacter</taxon>
    </lineage>
</organism>
<evidence type="ECO:0000256" key="6">
    <source>
        <dbReference type="ARBA" id="ARBA00022989"/>
    </source>
</evidence>
<dbReference type="Proteomes" id="UP000005306">
    <property type="component" value="Unassembled WGS sequence"/>
</dbReference>
<evidence type="ECO:0000313" key="10">
    <source>
        <dbReference type="EMBL" id="EAS84683.1"/>
    </source>
</evidence>
<dbReference type="GO" id="GO:0005886">
    <property type="term" value="C:plasma membrane"/>
    <property type="evidence" value="ECO:0007669"/>
    <property type="project" value="TreeGrafter"/>
</dbReference>